<keyword evidence="2" id="KW-1185">Reference proteome</keyword>
<comment type="caution">
    <text evidence="1">The sequence shown here is derived from an EMBL/GenBank/DDBJ whole genome shotgun (WGS) entry which is preliminary data.</text>
</comment>
<gene>
    <name evidence="1" type="ORF">FSCOSCO3_A005851</name>
</gene>
<dbReference type="Proteomes" id="UP001314229">
    <property type="component" value="Unassembled WGS sequence"/>
</dbReference>
<organism evidence="1 2">
    <name type="scientific">Scomber scombrus</name>
    <name type="common">Atlantic mackerel</name>
    <name type="synonym">Scomber vernalis</name>
    <dbReference type="NCBI Taxonomy" id="13677"/>
    <lineage>
        <taxon>Eukaryota</taxon>
        <taxon>Metazoa</taxon>
        <taxon>Chordata</taxon>
        <taxon>Craniata</taxon>
        <taxon>Vertebrata</taxon>
        <taxon>Euteleostomi</taxon>
        <taxon>Actinopterygii</taxon>
        <taxon>Neopterygii</taxon>
        <taxon>Teleostei</taxon>
        <taxon>Neoteleostei</taxon>
        <taxon>Acanthomorphata</taxon>
        <taxon>Pelagiaria</taxon>
        <taxon>Scombriformes</taxon>
        <taxon>Scombridae</taxon>
        <taxon>Scomber</taxon>
    </lineage>
</organism>
<dbReference type="EMBL" id="CAWUFR010000004">
    <property type="protein sequence ID" value="CAK6950710.1"/>
    <property type="molecule type" value="Genomic_DNA"/>
</dbReference>
<evidence type="ECO:0000313" key="2">
    <source>
        <dbReference type="Proteomes" id="UP001314229"/>
    </source>
</evidence>
<accession>A0AAV1MVK6</accession>
<reference evidence="1 2" key="1">
    <citation type="submission" date="2024-01" db="EMBL/GenBank/DDBJ databases">
        <authorList>
            <person name="Alioto T."/>
            <person name="Alioto T."/>
            <person name="Gomez Garrido J."/>
        </authorList>
    </citation>
    <scope>NUCLEOTIDE SEQUENCE [LARGE SCALE GENOMIC DNA]</scope>
</reference>
<protein>
    <submittedName>
        <fullName evidence="1">Uncharacterized protein</fullName>
    </submittedName>
</protein>
<evidence type="ECO:0000313" key="1">
    <source>
        <dbReference type="EMBL" id="CAK6950710.1"/>
    </source>
</evidence>
<proteinExistence type="predicted"/>
<dbReference type="AlphaFoldDB" id="A0AAV1MVK6"/>
<name>A0AAV1MVK6_SCOSC</name>
<sequence>MTSPSLKKKRKREMGGTPLIRFCRKVLFTREDAAAPRKPVMCAGGAAESWHPGELLRRQAPQGPTTAETHSEGALWRAFNY</sequence>